<dbReference type="EMBL" id="JAMGSI010000001">
    <property type="protein sequence ID" value="MCL6656470.1"/>
    <property type="molecule type" value="Genomic_DNA"/>
</dbReference>
<gene>
    <name evidence="1" type="ORF">M8N44_03950</name>
</gene>
<evidence type="ECO:0000313" key="2">
    <source>
        <dbReference type="Proteomes" id="UP001202031"/>
    </source>
</evidence>
<proteinExistence type="predicted"/>
<comment type="caution">
    <text evidence="1">The sequence shown here is derived from an EMBL/GenBank/DDBJ whole genome shotgun (WGS) entry which is preliminary data.</text>
</comment>
<dbReference type="GeneID" id="84022995"/>
<name>A0ABT0R5R0_9BACT</name>
<dbReference type="Proteomes" id="UP001202031">
    <property type="component" value="Unassembled WGS sequence"/>
</dbReference>
<keyword evidence="2" id="KW-1185">Reference proteome</keyword>
<dbReference type="RefSeq" id="WP_249853009.1">
    <property type="nucleotide sequence ID" value="NZ_JAMGSI010000001.1"/>
</dbReference>
<sequence>MALSDAHKIVIHSEVISSLRKALAPLEYFKKDFRMEYASEIKFKNVKAAGNITENPSDYQMDKENEGDLIPLSLTELHQPWRITPAEKRNGWKLADLAKTNATAFANNLNKRILSLVTADGAKVIGTADAFTKRKCINLSGDVESDEPRLLLAPDYYRAILPENTTEFRLDGGAYGFDSIHKVKTSVFADNVVGISYDGGAVAVGSALPEIDEAFKDDIHSEVIQVEGLAGLSILFCTWLDLKTRAEWASLGLMFGAKILEADKVKGYVAAAVASDEG</sequence>
<protein>
    <submittedName>
        <fullName evidence="1">Uncharacterized protein</fullName>
    </submittedName>
</protein>
<reference evidence="1 2" key="1">
    <citation type="submission" date="2022-03" db="EMBL/GenBank/DDBJ databases">
        <title>Taxonomic description of new species and reclassification of some bacterial strains.</title>
        <authorList>
            <person name="Ndongo S."/>
        </authorList>
    </citation>
    <scope>NUCLEOTIDE SEQUENCE [LARGE SCALE GENOMIC DNA]</scope>
    <source>
        <strain evidence="1 2">Marseille-P6666</strain>
    </source>
</reference>
<organism evidence="1 2">
    <name type="scientific">Akkermansia massiliensis</name>
    <dbReference type="NCBI Taxonomy" id="2927224"/>
    <lineage>
        <taxon>Bacteria</taxon>
        <taxon>Pseudomonadati</taxon>
        <taxon>Verrucomicrobiota</taxon>
        <taxon>Verrucomicrobiia</taxon>
        <taxon>Verrucomicrobiales</taxon>
        <taxon>Akkermansiaceae</taxon>
        <taxon>Akkermansia</taxon>
    </lineage>
</organism>
<accession>A0ABT0R5R0</accession>
<evidence type="ECO:0000313" key="1">
    <source>
        <dbReference type="EMBL" id="MCL6656470.1"/>
    </source>
</evidence>